<feature type="transmembrane region" description="Helical" evidence="1">
    <location>
        <begin position="12"/>
        <end position="32"/>
    </location>
</feature>
<name>A0A5N6DDI7_ASPPA</name>
<evidence type="ECO:0000256" key="1">
    <source>
        <dbReference type="SAM" id="Phobius"/>
    </source>
</evidence>
<gene>
    <name evidence="2" type="ORF">BDV34DRAFT_201470</name>
</gene>
<dbReference type="VEuPathDB" id="FungiDB:BDV34DRAFT_201470"/>
<proteinExistence type="predicted"/>
<keyword evidence="3" id="KW-1185">Reference proteome</keyword>
<dbReference type="AlphaFoldDB" id="A0A5N6DDI7"/>
<keyword evidence="1" id="KW-0472">Membrane</keyword>
<dbReference type="Proteomes" id="UP000326532">
    <property type="component" value="Unassembled WGS sequence"/>
</dbReference>
<evidence type="ECO:0000313" key="2">
    <source>
        <dbReference type="EMBL" id="KAB8202190.1"/>
    </source>
</evidence>
<organism evidence="2 3">
    <name type="scientific">Aspergillus parasiticus</name>
    <dbReference type="NCBI Taxonomy" id="5067"/>
    <lineage>
        <taxon>Eukaryota</taxon>
        <taxon>Fungi</taxon>
        <taxon>Dikarya</taxon>
        <taxon>Ascomycota</taxon>
        <taxon>Pezizomycotina</taxon>
        <taxon>Eurotiomycetes</taxon>
        <taxon>Eurotiomycetidae</taxon>
        <taxon>Eurotiales</taxon>
        <taxon>Aspergillaceae</taxon>
        <taxon>Aspergillus</taxon>
        <taxon>Aspergillus subgen. Circumdati</taxon>
    </lineage>
</organism>
<evidence type="ECO:0000313" key="3">
    <source>
        <dbReference type="Proteomes" id="UP000326532"/>
    </source>
</evidence>
<dbReference type="EMBL" id="ML735008">
    <property type="protein sequence ID" value="KAB8202190.1"/>
    <property type="molecule type" value="Genomic_DNA"/>
</dbReference>
<protein>
    <submittedName>
        <fullName evidence="2">Uncharacterized protein</fullName>
    </submittedName>
</protein>
<reference evidence="2 3" key="1">
    <citation type="submission" date="2019-04" db="EMBL/GenBank/DDBJ databases">
        <title>Fungal friends and foes A comparative genomics study of 23 Aspergillus species from section Flavi.</title>
        <authorList>
            <consortium name="DOE Joint Genome Institute"/>
            <person name="Kjaerbolling I."/>
            <person name="Vesth T.C."/>
            <person name="Frisvad J.C."/>
            <person name="Nybo J.L."/>
            <person name="Theobald S."/>
            <person name="Kildgaard S."/>
            <person name="Petersen T.I."/>
            <person name="Kuo A."/>
            <person name="Sato A."/>
            <person name="Lyhne E.K."/>
            <person name="Kogle M.E."/>
            <person name="Wiebenga A."/>
            <person name="Kun R.S."/>
            <person name="Lubbers R.J."/>
            <person name="Makela M.R."/>
            <person name="Barry K."/>
            <person name="Chovatia M."/>
            <person name="Clum A."/>
            <person name="Daum C."/>
            <person name="Haridas S."/>
            <person name="He G."/>
            <person name="LaButti K."/>
            <person name="Lipzen A."/>
            <person name="Mondo S."/>
            <person name="Pangilinan J."/>
            <person name="Riley R."/>
            <person name="Salamov A."/>
            <person name="Simmons B.A."/>
            <person name="Magnuson J.K."/>
            <person name="Henrissat B."/>
            <person name="Mortensen U.H."/>
            <person name="Larsen T.O."/>
            <person name="De vries R.P."/>
            <person name="Grigoriev I.V."/>
            <person name="Machida M."/>
            <person name="Baker S.E."/>
            <person name="Andersen M.R."/>
        </authorList>
    </citation>
    <scope>NUCLEOTIDE SEQUENCE [LARGE SCALE GENOMIC DNA]</scope>
    <source>
        <strain evidence="2 3">CBS 117618</strain>
    </source>
</reference>
<sequence>MHKREEDSRECRIVYPFLYSALVFAGLGKSLFCKYPPSATLMSKRKFQSFDHLIV</sequence>
<keyword evidence="1" id="KW-0812">Transmembrane</keyword>
<accession>A0A5N6DDI7</accession>
<keyword evidence="1" id="KW-1133">Transmembrane helix</keyword>